<gene>
    <name evidence="2" type="ORF">K432DRAFT_380983</name>
</gene>
<feature type="region of interest" description="Disordered" evidence="1">
    <location>
        <begin position="1"/>
        <end position="31"/>
    </location>
</feature>
<dbReference type="Proteomes" id="UP000250266">
    <property type="component" value="Unassembled WGS sequence"/>
</dbReference>
<proteinExistence type="predicted"/>
<sequence length="269" mass="30702">MVKPPIAGSSRDVIGDSGARNDASSSTDQTPLTAEATNWDHFDFLALPKELRLTVYEQLPRLVYRSLRSSRHTIQYKEWSCENAIFCTCSQIHNESLPIIRSIVERPINPRLILRPEMAQHLPGLFAAIDFVKRNGIRKSVITPGSDLPEGGLPLWFLEMDGLPAFLERTAERLRHTNIMEIKVLCCPMDHVIHQQIILTRLAVDFHNLEIYLGRHPELKIALTLVKIAGGNNHITQHVQQYLNQIPFDIMWETGHLDDFVRHLTLPRA</sequence>
<dbReference type="AlphaFoldDB" id="A0A8E2EDD1"/>
<evidence type="ECO:0000256" key="1">
    <source>
        <dbReference type="SAM" id="MobiDB-lite"/>
    </source>
</evidence>
<dbReference type="OrthoDB" id="5314997at2759"/>
<name>A0A8E2EDD1_9PEZI</name>
<feature type="compositionally biased region" description="Polar residues" evidence="1">
    <location>
        <begin position="22"/>
        <end position="31"/>
    </location>
</feature>
<dbReference type="EMBL" id="KV744909">
    <property type="protein sequence ID" value="OCK81758.1"/>
    <property type="molecule type" value="Genomic_DNA"/>
</dbReference>
<evidence type="ECO:0000313" key="2">
    <source>
        <dbReference type="EMBL" id="OCK81758.1"/>
    </source>
</evidence>
<accession>A0A8E2EDD1</accession>
<organism evidence="2 3">
    <name type="scientific">Lepidopterella palustris CBS 459.81</name>
    <dbReference type="NCBI Taxonomy" id="1314670"/>
    <lineage>
        <taxon>Eukaryota</taxon>
        <taxon>Fungi</taxon>
        <taxon>Dikarya</taxon>
        <taxon>Ascomycota</taxon>
        <taxon>Pezizomycotina</taxon>
        <taxon>Dothideomycetes</taxon>
        <taxon>Pleosporomycetidae</taxon>
        <taxon>Mytilinidiales</taxon>
        <taxon>Argynnaceae</taxon>
        <taxon>Lepidopterella</taxon>
    </lineage>
</organism>
<protein>
    <recommendedName>
        <fullName evidence="4">F-box domain-containing protein</fullName>
    </recommendedName>
</protein>
<evidence type="ECO:0008006" key="4">
    <source>
        <dbReference type="Google" id="ProtNLM"/>
    </source>
</evidence>
<reference evidence="2 3" key="1">
    <citation type="journal article" date="2016" name="Nat. Commun.">
        <title>Ectomycorrhizal ecology is imprinted in the genome of the dominant symbiotic fungus Cenococcum geophilum.</title>
        <authorList>
            <consortium name="DOE Joint Genome Institute"/>
            <person name="Peter M."/>
            <person name="Kohler A."/>
            <person name="Ohm R.A."/>
            <person name="Kuo A."/>
            <person name="Krutzmann J."/>
            <person name="Morin E."/>
            <person name="Arend M."/>
            <person name="Barry K.W."/>
            <person name="Binder M."/>
            <person name="Choi C."/>
            <person name="Clum A."/>
            <person name="Copeland A."/>
            <person name="Grisel N."/>
            <person name="Haridas S."/>
            <person name="Kipfer T."/>
            <person name="LaButti K."/>
            <person name="Lindquist E."/>
            <person name="Lipzen A."/>
            <person name="Maire R."/>
            <person name="Meier B."/>
            <person name="Mihaltcheva S."/>
            <person name="Molinier V."/>
            <person name="Murat C."/>
            <person name="Poggeler S."/>
            <person name="Quandt C.A."/>
            <person name="Sperisen C."/>
            <person name="Tritt A."/>
            <person name="Tisserant E."/>
            <person name="Crous P.W."/>
            <person name="Henrissat B."/>
            <person name="Nehls U."/>
            <person name="Egli S."/>
            <person name="Spatafora J.W."/>
            <person name="Grigoriev I.V."/>
            <person name="Martin F.M."/>
        </authorList>
    </citation>
    <scope>NUCLEOTIDE SEQUENCE [LARGE SCALE GENOMIC DNA]</scope>
    <source>
        <strain evidence="2 3">CBS 459.81</strain>
    </source>
</reference>
<evidence type="ECO:0000313" key="3">
    <source>
        <dbReference type="Proteomes" id="UP000250266"/>
    </source>
</evidence>
<keyword evidence="3" id="KW-1185">Reference proteome</keyword>